<evidence type="ECO:0000256" key="5">
    <source>
        <dbReference type="SAM" id="Coils"/>
    </source>
</evidence>
<dbReference type="InterPro" id="IPR038718">
    <property type="entry name" value="SNF2-like_sf"/>
</dbReference>
<feature type="domain" description="Helicase ATP-binding" evidence="6">
    <location>
        <begin position="115"/>
        <end position="286"/>
    </location>
</feature>
<keyword evidence="1" id="KW-0547">Nucleotide-binding</keyword>
<dbReference type="SMART" id="SM00487">
    <property type="entry name" value="DEXDc"/>
    <property type="match status" value="1"/>
</dbReference>
<evidence type="ECO:0000259" key="6">
    <source>
        <dbReference type="PROSITE" id="PS51192"/>
    </source>
</evidence>
<dbReference type="GO" id="GO:0004386">
    <property type="term" value="F:helicase activity"/>
    <property type="evidence" value="ECO:0007669"/>
    <property type="project" value="UniProtKB-KW"/>
</dbReference>
<dbReference type="PROSITE" id="PS51194">
    <property type="entry name" value="HELICASE_CTER"/>
    <property type="match status" value="1"/>
</dbReference>
<reference evidence="8 9" key="1">
    <citation type="submission" date="2018-03" db="EMBL/GenBank/DDBJ databases">
        <title>Draft genome of Deinococcus sp. OD32.</title>
        <authorList>
            <person name="Wang X.-P."/>
            <person name="Du Z.-J."/>
        </authorList>
    </citation>
    <scope>NUCLEOTIDE SEQUENCE [LARGE SCALE GENOMIC DNA]</scope>
    <source>
        <strain evidence="8 9">OD32</strain>
    </source>
</reference>
<dbReference type="GO" id="GO:0016787">
    <property type="term" value="F:hydrolase activity"/>
    <property type="evidence" value="ECO:0007669"/>
    <property type="project" value="UniProtKB-KW"/>
</dbReference>
<dbReference type="Gene3D" id="3.40.50.300">
    <property type="entry name" value="P-loop containing nucleotide triphosphate hydrolases"/>
    <property type="match status" value="1"/>
</dbReference>
<dbReference type="Proteomes" id="UP000240317">
    <property type="component" value="Unassembled WGS sequence"/>
</dbReference>
<dbReference type="InterPro" id="IPR001650">
    <property type="entry name" value="Helicase_C-like"/>
</dbReference>
<dbReference type="RefSeq" id="WP_107138388.1">
    <property type="nucleotide sequence ID" value="NZ_PYSV01000011.1"/>
</dbReference>
<feature type="coiled-coil region" evidence="5">
    <location>
        <begin position="919"/>
        <end position="946"/>
    </location>
</feature>
<proteinExistence type="predicted"/>
<dbReference type="Gene3D" id="3.40.50.10810">
    <property type="entry name" value="Tandem AAA-ATPase domain"/>
    <property type="match status" value="1"/>
</dbReference>
<comment type="caution">
    <text evidence="8">The sequence shown here is derived from an EMBL/GenBank/DDBJ whole genome shotgun (WGS) entry which is preliminary data.</text>
</comment>
<name>A0A2T3W6P4_9DEIO</name>
<dbReference type="SUPFAM" id="SSF52540">
    <property type="entry name" value="P-loop containing nucleoside triphosphate hydrolases"/>
    <property type="match status" value="2"/>
</dbReference>
<evidence type="ECO:0000256" key="4">
    <source>
        <dbReference type="ARBA" id="ARBA00022840"/>
    </source>
</evidence>
<organism evidence="8 9">
    <name type="scientific">Deinococcus arcticus</name>
    <dbReference type="NCBI Taxonomy" id="2136176"/>
    <lineage>
        <taxon>Bacteria</taxon>
        <taxon>Thermotogati</taxon>
        <taxon>Deinococcota</taxon>
        <taxon>Deinococci</taxon>
        <taxon>Deinococcales</taxon>
        <taxon>Deinococcaceae</taxon>
        <taxon>Deinococcus</taxon>
    </lineage>
</organism>
<evidence type="ECO:0000313" key="8">
    <source>
        <dbReference type="EMBL" id="PTA67565.1"/>
    </source>
</evidence>
<evidence type="ECO:0000256" key="1">
    <source>
        <dbReference type="ARBA" id="ARBA00022741"/>
    </source>
</evidence>
<evidence type="ECO:0000256" key="2">
    <source>
        <dbReference type="ARBA" id="ARBA00022801"/>
    </source>
</evidence>
<dbReference type="InterPro" id="IPR027417">
    <property type="entry name" value="P-loop_NTPase"/>
</dbReference>
<protein>
    <submittedName>
        <fullName evidence="8">Helicase</fullName>
    </submittedName>
</protein>
<accession>A0A2T3W6P4</accession>
<dbReference type="CDD" id="cd18793">
    <property type="entry name" value="SF2_C_SNF"/>
    <property type="match status" value="1"/>
</dbReference>
<dbReference type="GO" id="GO:0005524">
    <property type="term" value="F:ATP binding"/>
    <property type="evidence" value="ECO:0007669"/>
    <property type="project" value="UniProtKB-KW"/>
</dbReference>
<dbReference type="OrthoDB" id="9814088at2"/>
<evidence type="ECO:0000256" key="3">
    <source>
        <dbReference type="ARBA" id="ARBA00022806"/>
    </source>
</evidence>
<evidence type="ECO:0000259" key="7">
    <source>
        <dbReference type="PROSITE" id="PS51194"/>
    </source>
</evidence>
<gene>
    <name evidence="8" type="ORF">C8263_12065</name>
</gene>
<keyword evidence="4" id="KW-0067">ATP-binding</keyword>
<dbReference type="PROSITE" id="PS51192">
    <property type="entry name" value="HELICASE_ATP_BIND_1"/>
    <property type="match status" value="1"/>
</dbReference>
<dbReference type="InterPro" id="IPR024975">
    <property type="entry name" value="NOV_C"/>
</dbReference>
<dbReference type="PANTHER" id="PTHR10799">
    <property type="entry name" value="SNF2/RAD54 HELICASE FAMILY"/>
    <property type="match status" value="1"/>
</dbReference>
<dbReference type="InterPro" id="IPR014001">
    <property type="entry name" value="Helicase_ATP-bd"/>
</dbReference>
<feature type="coiled-coil region" evidence="5">
    <location>
        <begin position="435"/>
        <end position="465"/>
    </location>
</feature>
<sequence>MTTYDRLLDRPLRSPIFPEPVRVIRVEKAGMRQKVIAAGLTTQRIHQRMLDAASMDSLMALVAELKTDFQGDPELFALGVEARRIQLGYTFDPFFAVSASRIDPLPHQLEAVYGVLLKRPRIRFLLADDPGAGKTVMGGLLLKELGYRKLLGRVLIVTPANLTDQWRREMRDKFGETFKVINRDVAGLAYGENPWESEDLVVTSVDFAKREANLEHLRRVHWDMVIVDEAHRLSATKYGSEIKRSQRYKLGEVLSQTSAHMLLLTATPHQGDNEKFRLLLDLLEPDLFATTRLLEEAAARGENPIMLRRLKEDMTDFDGKPLFPPRYVHTPQFKLSPSERALYEHVTDYVTKHFRKAWDDRKRNVGLAMTVLQRRLASSSYAISRSLENRLKRLEALKDDVNNLADDPYLGYTEDELEDLPEEERWELEDRLAERLTLARNLPQLEAEIRELESLSREARLLAKLEQDRKLQELLRVLTSLGSEKLLVFTEHKDTLTFLVGVLNKQGYAVTHIDGSMGLEERVSREREFRDSAQVMVATEAAGEGINLQFCSVMVNYDLPWNPTRLEQRMGRIHRYGQKLEVHIHNLVAEGTREGDVLALVLQKLEVMREQLGSDRVYDVVGELLGDVDLEKLMQEMMLGRKSLAEIQAMVEARLSPDRVNYLKEVTLEALAKRDVDLSRLRADREHSELTRIQPEYTSRFFIQALTKLGGEVTARQDNLYRMRVPYELRSKGHNVKSEYAKTTFDKRAAYDADFLAPGHPLFDLVLQETLALAQPVMRQGATFELDGLSKDAVMGFYELAVVDGRGTTASQRLFAVQHQPDADALPTLVSPRLLVDALPSTPEHAPDSEALQDRLEGWLLDTQLETYEEEVRGERLREVDIRRRYGSRSLDHLIRESTRKLTQHKLKGAQGEDMKLPIGQEERRLRVLQERQRSFEAELEQESQLIPEPAQLLALALLRPLKPVEQGLPKEDDPDVRKAVELAGMRVTEEYERQQGRVPADVSAENVGYDIRSAGPQANADGKSQEVRFIEVKGRAGVGPVVLTPNEWITAGRLGDAYFLYVVTQALSTHPQLTIVQNPAAKLTPGQEVTVLHYVISTDEWQRAGEQTEEHA</sequence>
<dbReference type="Pfam" id="PF13020">
    <property type="entry name" value="NOV_C"/>
    <property type="match status" value="1"/>
</dbReference>
<dbReference type="SMART" id="SM00490">
    <property type="entry name" value="HELICc"/>
    <property type="match status" value="1"/>
</dbReference>
<feature type="domain" description="Helicase C-terminal" evidence="7">
    <location>
        <begin position="470"/>
        <end position="625"/>
    </location>
</feature>
<dbReference type="Pfam" id="PF00271">
    <property type="entry name" value="Helicase_C"/>
    <property type="match status" value="1"/>
</dbReference>
<dbReference type="Pfam" id="PF00176">
    <property type="entry name" value="SNF2-rel_dom"/>
    <property type="match status" value="1"/>
</dbReference>
<dbReference type="AlphaFoldDB" id="A0A2T3W6P4"/>
<keyword evidence="5" id="KW-0175">Coiled coil</keyword>
<dbReference type="CDD" id="cd18011">
    <property type="entry name" value="DEXDc_RapA"/>
    <property type="match status" value="1"/>
</dbReference>
<keyword evidence="3 8" id="KW-0347">Helicase</keyword>
<dbReference type="EMBL" id="PYSV01000011">
    <property type="protein sequence ID" value="PTA67565.1"/>
    <property type="molecule type" value="Genomic_DNA"/>
</dbReference>
<keyword evidence="2" id="KW-0378">Hydrolase</keyword>
<keyword evidence="9" id="KW-1185">Reference proteome</keyword>
<dbReference type="InterPro" id="IPR057342">
    <property type="entry name" value="DEXDc_RapA"/>
</dbReference>
<dbReference type="InterPro" id="IPR000330">
    <property type="entry name" value="SNF2_N"/>
</dbReference>
<evidence type="ECO:0000313" key="9">
    <source>
        <dbReference type="Proteomes" id="UP000240317"/>
    </source>
</evidence>
<dbReference type="InterPro" id="IPR049730">
    <property type="entry name" value="SNF2/RAD54-like_C"/>
</dbReference>